<dbReference type="AlphaFoldDB" id="A0A409XXW9"/>
<gene>
    <name evidence="1" type="ORF">CVT26_008638</name>
</gene>
<dbReference type="InParanoid" id="A0A409XXW9"/>
<dbReference type="Proteomes" id="UP000284706">
    <property type="component" value="Unassembled WGS sequence"/>
</dbReference>
<keyword evidence="2" id="KW-1185">Reference proteome</keyword>
<dbReference type="EMBL" id="NHYE01001421">
    <property type="protein sequence ID" value="PPQ95609.1"/>
    <property type="molecule type" value="Genomic_DNA"/>
</dbReference>
<reference evidence="1 2" key="1">
    <citation type="journal article" date="2018" name="Evol. Lett.">
        <title>Horizontal gene cluster transfer increased hallucinogenic mushroom diversity.</title>
        <authorList>
            <person name="Reynolds H.T."/>
            <person name="Vijayakumar V."/>
            <person name="Gluck-Thaler E."/>
            <person name="Korotkin H.B."/>
            <person name="Matheny P.B."/>
            <person name="Slot J.C."/>
        </authorList>
    </citation>
    <scope>NUCLEOTIDE SEQUENCE [LARGE SCALE GENOMIC DNA]</scope>
    <source>
        <strain evidence="1 2">SRW20</strain>
    </source>
</reference>
<evidence type="ECO:0000313" key="2">
    <source>
        <dbReference type="Proteomes" id="UP000284706"/>
    </source>
</evidence>
<organism evidence="1 2">
    <name type="scientific">Gymnopilus dilepis</name>
    <dbReference type="NCBI Taxonomy" id="231916"/>
    <lineage>
        <taxon>Eukaryota</taxon>
        <taxon>Fungi</taxon>
        <taxon>Dikarya</taxon>
        <taxon>Basidiomycota</taxon>
        <taxon>Agaricomycotina</taxon>
        <taxon>Agaricomycetes</taxon>
        <taxon>Agaricomycetidae</taxon>
        <taxon>Agaricales</taxon>
        <taxon>Agaricineae</taxon>
        <taxon>Hymenogastraceae</taxon>
        <taxon>Gymnopilus</taxon>
    </lineage>
</organism>
<evidence type="ECO:0000313" key="1">
    <source>
        <dbReference type="EMBL" id="PPQ95609.1"/>
    </source>
</evidence>
<proteinExistence type="predicted"/>
<comment type="caution">
    <text evidence="1">The sequence shown here is derived from an EMBL/GenBank/DDBJ whole genome shotgun (WGS) entry which is preliminary data.</text>
</comment>
<accession>A0A409XXW9</accession>
<sequence length="140" mass="15918">MYGHYVILSEVHEAVFQFDGLKATFLLAEIPRTRVVRRRSTRNVHFRSFECLLNPGYGQRDDICKTSVAGLRPFVRHSKSGCDLPSWAGERPARHTLELAPEHQDRPFILPLLLFGHLDDCVHERATSGHGQPDLLIAFS</sequence>
<protein>
    <submittedName>
        <fullName evidence="1">Uncharacterized protein</fullName>
    </submittedName>
</protein>
<name>A0A409XXW9_9AGAR</name>